<accession>A0A2J7TJZ1</accession>
<feature type="compositionally biased region" description="Basic and acidic residues" evidence="1">
    <location>
        <begin position="67"/>
        <end position="78"/>
    </location>
</feature>
<feature type="region of interest" description="Disordered" evidence="1">
    <location>
        <begin position="21"/>
        <end position="78"/>
    </location>
</feature>
<comment type="caution">
    <text evidence="3">The sequence shown here is derived from an EMBL/GenBank/DDBJ whole genome shotgun (WGS) entry which is preliminary data.</text>
</comment>
<sequence>MRKNFIYASAALLMLAFTGAASAEGQKASEHKQTPESRSGVTTESSGNAHKTLSPSDEVGDHSSAYDSKHGYDSDDAH</sequence>
<dbReference type="OrthoDB" id="9862209at2"/>
<proteinExistence type="predicted"/>
<gene>
    <name evidence="3" type="ORF">CR492_05205</name>
</gene>
<reference evidence="3 4" key="1">
    <citation type="submission" date="2017-10" db="EMBL/GenBank/DDBJ databases">
        <title>Genome announcement of Methylocella silvestris TVC from permafrost.</title>
        <authorList>
            <person name="Wang J."/>
            <person name="Geng K."/>
            <person name="Ul-Haque F."/>
            <person name="Crombie A.T."/>
            <person name="Street L.E."/>
            <person name="Wookey P.A."/>
            <person name="Murrell J.C."/>
            <person name="Pratscher J."/>
        </authorList>
    </citation>
    <scope>NUCLEOTIDE SEQUENCE [LARGE SCALE GENOMIC DNA]</scope>
    <source>
        <strain evidence="3 4">TVC</strain>
    </source>
</reference>
<evidence type="ECO:0000313" key="3">
    <source>
        <dbReference type="EMBL" id="PNG27089.1"/>
    </source>
</evidence>
<feature type="compositionally biased region" description="Polar residues" evidence="1">
    <location>
        <begin position="36"/>
        <end position="55"/>
    </location>
</feature>
<evidence type="ECO:0000256" key="1">
    <source>
        <dbReference type="SAM" id="MobiDB-lite"/>
    </source>
</evidence>
<name>A0A2J7TJZ1_METSI</name>
<evidence type="ECO:0000256" key="2">
    <source>
        <dbReference type="SAM" id="SignalP"/>
    </source>
</evidence>
<keyword evidence="2" id="KW-0732">Signal</keyword>
<protein>
    <submittedName>
        <fullName evidence="3">Uncharacterized protein</fullName>
    </submittedName>
</protein>
<dbReference type="EMBL" id="PDZR01000003">
    <property type="protein sequence ID" value="PNG27089.1"/>
    <property type="molecule type" value="Genomic_DNA"/>
</dbReference>
<feature type="chain" id="PRO_5014387819" evidence="2">
    <location>
        <begin position="24"/>
        <end position="78"/>
    </location>
</feature>
<feature type="signal peptide" evidence="2">
    <location>
        <begin position="1"/>
        <end position="23"/>
    </location>
</feature>
<dbReference type="RefSeq" id="WP_102842680.1">
    <property type="nucleotide sequence ID" value="NZ_PDZR01000003.1"/>
</dbReference>
<organism evidence="3 4">
    <name type="scientific">Methylocella silvestris</name>
    <dbReference type="NCBI Taxonomy" id="199596"/>
    <lineage>
        <taxon>Bacteria</taxon>
        <taxon>Pseudomonadati</taxon>
        <taxon>Pseudomonadota</taxon>
        <taxon>Alphaproteobacteria</taxon>
        <taxon>Hyphomicrobiales</taxon>
        <taxon>Beijerinckiaceae</taxon>
        <taxon>Methylocella</taxon>
    </lineage>
</organism>
<dbReference type="AlphaFoldDB" id="A0A2J7TJZ1"/>
<evidence type="ECO:0000313" key="4">
    <source>
        <dbReference type="Proteomes" id="UP000236286"/>
    </source>
</evidence>
<dbReference type="Proteomes" id="UP000236286">
    <property type="component" value="Unassembled WGS sequence"/>
</dbReference>